<dbReference type="GeneID" id="102516732"/>
<comment type="subcellular location">
    <subcellularLocation>
        <location evidence="1">Secreted</location>
    </subcellularLocation>
</comment>
<keyword evidence="5" id="KW-1015">Disulfide bond</keyword>
<keyword evidence="3" id="KW-0964">Secreted</keyword>
<name>A0A8B6Y9Q5_CAMFR</name>
<dbReference type="RefSeq" id="XP_006173900.2">
    <property type="nucleotide sequence ID" value="XM_006173838.3"/>
</dbReference>
<dbReference type="PANTHER" id="PTHR23414">
    <property type="entry name" value="ADRENOMEDULLIN, ADM"/>
    <property type="match status" value="1"/>
</dbReference>
<evidence type="ECO:0000256" key="2">
    <source>
        <dbReference type="ARBA" id="ARBA00010575"/>
    </source>
</evidence>
<feature type="chain" id="PRO_5034113129" evidence="7">
    <location>
        <begin position="18"/>
        <end position="108"/>
    </location>
</feature>
<feature type="region of interest" description="Disordered" evidence="6">
    <location>
        <begin position="60"/>
        <end position="80"/>
    </location>
</feature>
<dbReference type="GO" id="GO:0005576">
    <property type="term" value="C:extracellular region"/>
    <property type="evidence" value="ECO:0007669"/>
    <property type="project" value="UniProtKB-SubCell"/>
</dbReference>
<dbReference type="InterPro" id="IPR051665">
    <property type="entry name" value="Adrenomedullin-reg_peptide"/>
</dbReference>
<evidence type="ECO:0000313" key="9">
    <source>
        <dbReference type="RefSeq" id="XP_006173900.2"/>
    </source>
</evidence>
<accession>A0A8B6Y9Q5</accession>
<evidence type="ECO:0000256" key="7">
    <source>
        <dbReference type="SAM" id="SignalP"/>
    </source>
</evidence>
<evidence type="ECO:0000256" key="4">
    <source>
        <dbReference type="ARBA" id="ARBA00022729"/>
    </source>
</evidence>
<gene>
    <name evidence="9" type="primary">ADM5</name>
</gene>
<dbReference type="PANTHER" id="PTHR23414:SF6">
    <property type="entry name" value="ADRENOMEDULLIN-5-LIKE PROTEIN-RELATED"/>
    <property type="match status" value="1"/>
</dbReference>
<dbReference type="AlphaFoldDB" id="A0A8B6Y9Q5"/>
<dbReference type="KEGG" id="cfr:102516732"/>
<dbReference type="GO" id="GO:0007189">
    <property type="term" value="P:adenylate cyclase-activating G protein-coupled receptor signaling pathway"/>
    <property type="evidence" value="ECO:0007669"/>
    <property type="project" value="TreeGrafter"/>
</dbReference>
<organism evidence="8 9">
    <name type="scientific">Camelus ferus</name>
    <name type="common">Wild bactrian camel</name>
    <name type="synonym">Camelus bactrianus ferus</name>
    <dbReference type="NCBI Taxonomy" id="419612"/>
    <lineage>
        <taxon>Eukaryota</taxon>
        <taxon>Metazoa</taxon>
        <taxon>Chordata</taxon>
        <taxon>Craniata</taxon>
        <taxon>Vertebrata</taxon>
        <taxon>Euteleostomi</taxon>
        <taxon>Mammalia</taxon>
        <taxon>Eutheria</taxon>
        <taxon>Laurasiatheria</taxon>
        <taxon>Artiodactyla</taxon>
        <taxon>Tylopoda</taxon>
        <taxon>Camelidae</taxon>
        <taxon>Camelus</taxon>
    </lineage>
</organism>
<proteinExistence type="inferred from homology"/>
<reference evidence="9" key="1">
    <citation type="submission" date="2025-08" db="UniProtKB">
        <authorList>
            <consortium name="RefSeq"/>
        </authorList>
    </citation>
    <scope>IDENTIFICATION</scope>
    <source>
        <tissue evidence="9">Ear skin</tissue>
    </source>
</reference>
<dbReference type="CTD" id="199800"/>
<dbReference type="Proteomes" id="UP000694856">
    <property type="component" value="Chromosome 9"/>
</dbReference>
<feature type="signal peptide" evidence="7">
    <location>
        <begin position="1"/>
        <end position="17"/>
    </location>
</feature>
<dbReference type="GO" id="GO:0003073">
    <property type="term" value="P:regulation of systemic arterial blood pressure"/>
    <property type="evidence" value="ECO:0007669"/>
    <property type="project" value="TreeGrafter"/>
</dbReference>
<evidence type="ECO:0000313" key="8">
    <source>
        <dbReference type="Proteomes" id="UP000694856"/>
    </source>
</evidence>
<evidence type="ECO:0000256" key="1">
    <source>
        <dbReference type="ARBA" id="ARBA00004613"/>
    </source>
</evidence>
<evidence type="ECO:0000256" key="6">
    <source>
        <dbReference type="SAM" id="MobiDB-lite"/>
    </source>
</evidence>
<dbReference type="GO" id="GO:0010460">
    <property type="term" value="P:positive regulation of heart rate"/>
    <property type="evidence" value="ECO:0007669"/>
    <property type="project" value="TreeGrafter"/>
</dbReference>
<sequence>MTARILLLMLLASSILGDPDSTGRRPQHQVLQRRGRLCSLGTCQMHRLPELIYWLRSASTKEVSGKAGRKPQDPHSYGRRRRRAAKVLLNLQDSGLQQGGWRSAQLSG</sequence>
<protein>
    <submittedName>
        <fullName evidence="9">Adrenomedullin-5-like protein</fullName>
    </submittedName>
</protein>
<evidence type="ECO:0000256" key="3">
    <source>
        <dbReference type="ARBA" id="ARBA00022525"/>
    </source>
</evidence>
<keyword evidence="8" id="KW-1185">Reference proteome</keyword>
<evidence type="ECO:0000256" key="5">
    <source>
        <dbReference type="ARBA" id="ARBA00023157"/>
    </source>
</evidence>
<keyword evidence="4 7" id="KW-0732">Signal</keyword>
<comment type="similarity">
    <text evidence="2">Belongs to the adrenomedullin family.</text>
</comment>